<evidence type="ECO:0000259" key="6">
    <source>
        <dbReference type="Pfam" id="PF01778"/>
    </source>
</evidence>
<dbReference type="GO" id="GO:1990904">
    <property type="term" value="C:ribonucleoprotein complex"/>
    <property type="evidence" value="ECO:0007669"/>
    <property type="project" value="UniProtKB-KW"/>
</dbReference>
<evidence type="ECO:0000256" key="4">
    <source>
        <dbReference type="ARBA" id="ARBA00035223"/>
    </source>
</evidence>
<dbReference type="EMBL" id="CAJGYM010000005">
    <property type="protein sequence ID" value="CAD6186982.1"/>
    <property type="molecule type" value="Genomic_DNA"/>
</dbReference>
<gene>
    <name evidence="7" type="ORF">CAUJ_LOCUS2901</name>
</gene>
<keyword evidence="2" id="KW-0689">Ribosomal protein</keyword>
<evidence type="ECO:0000313" key="8">
    <source>
        <dbReference type="Proteomes" id="UP000835052"/>
    </source>
</evidence>
<evidence type="ECO:0000256" key="2">
    <source>
        <dbReference type="ARBA" id="ARBA00022980"/>
    </source>
</evidence>
<accession>A0A8S1GVW0</accession>
<evidence type="ECO:0000256" key="5">
    <source>
        <dbReference type="ARBA" id="ARBA00035330"/>
    </source>
</evidence>
<organism evidence="7 8">
    <name type="scientific">Caenorhabditis auriculariae</name>
    <dbReference type="NCBI Taxonomy" id="2777116"/>
    <lineage>
        <taxon>Eukaryota</taxon>
        <taxon>Metazoa</taxon>
        <taxon>Ecdysozoa</taxon>
        <taxon>Nematoda</taxon>
        <taxon>Chromadorea</taxon>
        <taxon>Rhabditida</taxon>
        <taxon>Rhabditina</taxon>
        <taxon>Rhabditomorpha</taxon>
        <taxon>Rhabditoidea</taxon>
        <taxon>Rhabditidae</taxon>
        <taxon>Peloderinae</taxon>
        <taxon>Caenorhabditis</taxon>
    </lineage>
</organism>
<dbReference type="InterPro" id="IPR029004">
    <property type="entry name" value="Ribosomal_eL28/Mak16"/>
</dbReference>
<dbReference type="GO" id="GO:0006412">
    <property type="term" value="P:translation"/>
    <property type="evidence" value="ECO:0007669"/>
    <property type="project" value="InterPro"/>
</dbReference>
<protein>
    <recommendedName>
        <fullName evidence="4">Large ribosomal subunit protein eL28</fullName>
    </recommendedName>
    <alternativeName>
        <fullName evidence="5">60S ribosomal protein L28</fullName>
    </alternativeName>
</protein>
<sequence>MSDALVWQVVRNNNSFLRSQRGIHKKFSVEKFNLKGVNSPRYSGLANKRGIDVSAAPSKNGVVVSLKNNKGQPLKAVQSVTLTKKTLKSVRNIAKGSGFGKLNKLAQRKASAILLSQRPKKTKKHAKTEA</sequence>
<name>A0A8S1GVW0_9PELO</name>
<dbReference type="Gene3D" id="3.30.390.110">
    <property type="match status" value="1"/>
</dbReference>
<dbReference type="Pfam" id="PF01778">
    <property type="entry name" value="Ribosomal_L28e"/>
    <property type="match status" value="1"/>
</dbReference>
<evidence type="ECO:0000256" key="1">
    <source>
        <dbReference type="ARBA" id="ARBA00007926"/>
    </source>
</evidence>
<dbReference type="PANTHER" id="PTHR10544">
    <property type="entry name" value="60S RIBOSOMAL PROTEIN L28"/>
    <property type="match status" value="1"/>
</dbReference>
<feature type="domain" description="Ribosomal eL28/Mak16" evidence="6">
    <location>
        <begin position="5"/>
        <end position="114"/>
    </location>
</feature>
<dbReference type="OrthoDB" id="338850at2759"/>
<dbReference type="GO" id="GO:0003735">
    <property type="term" value="F:structural constituent of ribosome"/>
    <property type="evidence" value="ECO:0007669"/>
    <property type="project" value="InterPro"/>
</dbReference>
<comment type="similarity">
    <text evidence="1">Belongs to the eukaryotic ribosomal protein eL28 family.</text>
</comment>
<reference evidence="7" key="1">
    <citation type="submission" date="2020-10" db="EMBL/GenBank/DDBJ databases">
        <authorList>
            <person name="Kikuchi T."/>
        </authorList>
    </citation>
    <scope>NUCLEOTIDE SEQUENCE</scope>
    <source>
        <strain evidence="7">NKZ352</strain>
    </source>
</reference>
<dbReference type="AlphaFoldDB" id="A0A8S1GVW0"/>
<evidence type="ECO:0000313" key="7">
    <source>
        <dbReference type="EMBL" id="CAD6186982.1"/>
    </source>
</evidence>
<comment type="caution">
    <text evidence="7">The sequence shown here is derived from an EMBL/GenBank/DDBJ whole genome shotgun (WGS) entry which is preliminary data.</text>
</comment>
<keyword evidence="3" id="KW-0687">Ribonucleoprotein</keyword>
<evidence type="ECO:0000256" key="3">
    <source>
        <dbReference type="ARBA" id="ARBA00023274"/>
    </source>
</evidence>
<dbReference type="Proteomes" id="UP000835052">
    <property type="component" value="Unassembled WGS sequence"/>
</dbReference>
<dbReference type="InterPro" id="IPR002672">
    <property type="entry name" value="Ribosomal_eL28"/>
</dbReference>
<dbReference type="GO" id="GO:0005840">
    <property type="term" value="C:ribosome"/>
    <property type="evidence" value="ECO:0007669"/>
    <property type="project" value="UniProtKB-KW"/>
</dbReference>
<keyword evidence="8" id="KW-1185">Reference proteome</keyword>
<proteinExistence type="inferred from homology"/>